<feature type="region of interest" description="Disordered" evidence="2">
    <location>
        <begin position="37"/>
        <end position="123"/>
    </location>
</feature>
<evidence type="ECO:0000256" key="1">
    <source>
        <dbReference type="SAM" id="Coils"/>
    </source>
</evidence>
<comment type="caution">
    <text evidence="3">The sequence shown here is derived from an EMBL/GenBank/DDBJ whole genome shotgun (WGS) entry which is preliminary data.</text>
</comment>
<feature type="coiled-coil region" evidence="1">
    <location>
        <begin position="202"/>
        <end position="278"/>
    </location>
</feature>
<evidence type="ECO:0008006" key="5">
    <source>
        <dbReference type="Google" id="ProtNLM"/>
    </source>
</evidence>
<keyword evidence="1" id="KW-0175">Coiled coil</keyword>
<dbReference type="EMBL" id="JAUUTY010000001">
    <property type="protein sequence ID" value="KAK1691856.1"/>
    <property type="molecule type" value="Genomic_DNA"/>
</dbReference>
<proteinExistence type="predicted"/>
<feature type="region of interest" description="Disordered" evidence="2">
    <location>
        <begin position="136"/>
        <end position="173"/>
    </location>
</feature>
<sequence length="441" mass="47301">MCGSHYGSPDPAIGYWSERSLDQVPVAAECFLNVSDDNLEGRNSSIPAESHTEENACHEDEDNDPANPEALSTDPKSFADDISDTAESNHDDDADRAAFVDAAAEKANVQPPKRSSGGFADEDDLFDLDEGFVEPPLKKAKATSTKPTPTAVEASAPATTPAAQLSTASSLSKGKEIPSTAVAAAAPSPSARPDLQMIITTLEAFASQFTSLEADKIRLEKEVESTSSKLDNAVRIAAEAHQNADSLKEELKRLKSKLKGEEALRAASEAEKDNLLRQSTLALVKSADIPSDSLDKLPDNSPANALSMIVESSKVVEALLQKNKEVLSRMYAMIFPKASQEKTLEQLMDAFAVDTKDNIEVLKRTSRTCGALLAFQLMMGYGFKADMEQMTKELPKDQDGQFVDLSIHKLSARKCALQLLALVSANKSPAGPSLSTQTQAP</sequence>
<evidence type="ECO:0000256" key="2">
    <source>
        <dbReference type="SAM" id="MobiDB-lite"/>
    </source>
</evidence>
<reference evidence="3" key="1">
    <citation type="submission" date="2023-07" db="EMBL/GenBank/DDBJ databases">
        <title>A chromosome-level genome assembly of Lolium multiflorum.</title>
        <authorList>
            <person name="Chen Y."/>
            <person name="Copetti D."/>
            <person name="Kolliker R."/>
            <person name="Studer B."/>
        </authorList>
    </citation>
    <scope>NUCLEOTIDE SEQUENCE</scope>
    <source>
        <strain evidence="3">02402/16</strain>
        <tissue evidence="3">Leaf</tissue>
    </source>
</reference>
<organism evidence="3 4">
    <name type="scientific">Lolium multiflorum</name>
    <name type="common">Italian ryegrass</name>
    <name type="synonym">Lolium perenne subsp. multiflorum</name>
    <dbReference type="NCBI Taxonomy" id="4521"/>
    <lineage>
        <taxon>Eukaryota</taxon>
        <taxon>Viridiplantae</taxon>
        <taxon>Streptophyta</taxon>
        <taxon>Embryophyta</taxon>
        <taxon>Tracheophyta</taxon>
        <taxon>Spermatophyta</taxon>
        <taxon>Magnoliopsida</taxon>
        <taxon>Liliopsida</taxon>
        <taxon>Poales</taxon>
        <taxon>Poaceae</taxon>
        <taxon>BOP clade</taxon>
        <taxon>Pooideae</taxon>
        <taxon>Poodae</taxon>
        <taxon>Poeae</taxon>
        <taxon>Poeae Chloroplast Group 2 (Poeae type)</taxon>
        <taxon>Loliodinae</taxon>
        <taxon>Loliinae</taxon>
        <taxon>Lolium</taxon>
    </lineage>
</organism>
<feature type="compositionally biased region" description="Polar residues" evidence="2">
    <location>
        <begin position="157"/>
        <end position="172"/>
    </location>
</feature>
<keyword evidence="4" id="KW-1185">Reference proteome</keyword>
<feature type="compositionally biased region" description="Low complexity" evidence="2">
    <location>
        <begin position="142"/>
        <end position="151"/>
    </location>
</feature>
<gene>
    <name evidence="3" type="ORF">QYE76_008553</name>
</gene>
<evidence type="ECO:0000313" key="3">
    <source>
        <dbReference type="EMBL" id="KAK1691856.1"/>
    </source>
</evidence>
<name>A0AAD8TRH4_LOLMU</name>
<dbReference type="Proteomes" id="UP001231189">
    <property type="component" value="Unassembled WGS sequence"/>
</dbReference>
<feature type="compositionally biased region" description="Basic and acidic residues" evidence="2">
    <location>
        <begin position="87"/>
        <end position="98"/>
    </location>
</feature>
<protein>
    <recommendedName>
        <fullName evidence="5">FRIGIDA-like protein</fullName>
    </recommendedName>
</protein>
<dbReference type="AlphaFoldDB" id="A0AAD8TRH4"/>
<evidence type="ECO:0000313" key="4">
    <source>
        <dbReference type="Proteomes" id="UP001231189"/>
    </source>
</evidence>
<accession>A0AAD8TRH4</accession>